<dbReference type="NCBIfam" id="NF007867">
    <property type="entry name" value="PRK10577.1-3"/>
    <property type="match status" value="1"/>
</dbReference>
<dbReference type="STRING" id="380244.SAMN05216298_4310"/>
<feature type="transmembrane region" description="Helical" evidence="8">
    <location>
        <begin position="372"/>
        <end position="393"/>
    </location>
</feature>
<feature type="transmembrane region" description="Helical" evidence="8">
    <location>
        <begin position="427"/>
        <end position="445"/>
    </location>
</feature>
<dbReference type="Proteomes" id="UP000198662">
    <property type="component" value="Unassembled WGS sequence"/>
</dbReference>
<protein>
    <submittedName>
        <fullName evidence="9">Iron complex transport system permease protein</fullName>
    </submittedName>
</protein>
<organism evidence="9 10">
    <name type="scientific">Glycomyces sambucus</name>
    <dbReference type="NCBI Taxonomy" id="380244"/>
    <lineage>
        <taxon>Bacteria</taxon>
        <taxon>Bacillati</taxon>
        <taxon>Actinomycetota</taxon>
        <taxon>Actinomycetes</taxon>
        <taxon>Glycomycetales</taxon>
        <taxon>Glycomycetaceae</taxon>
        <taxon>Glycomyces</taxon>
    </lineage>
</organism>
<dbReference type="OrthoDB" id="9782305at2"/>
<keyword evidence="6 8" id="KW-1133">Transmembrane helix</keyword>
<dbReference type="FunFam" id="1.10.3470.10:FF:000001">
    <property type="entry name" value="Vitamin B12 ABC transporter permease BtuC"/>
    <property type="match status" value="1"/>
</dbReference>
<feature type="transmembrane region" description="Helical" evidence="8">
    <location>
        <begin position="674"/>
        <end position="691"/>
    </location>
</feature>
<dbReference type="CDD" id="cd06550">
    <property type="entry name" value="TM_ABC_iron-siderophores_like"/>
    <property type="match status" value="2"/>
</dbReference>
<name>A0A1G9KYX1_9ACTN</name>
<evidence type="ECO:0000256" key="8">
    <source>
        <dbReference type="SAM" id="Phobius"/>
    </source>
</evidence>
<gene>
    <name evidence="9" type="ORF">SAMN05216298_4310</name>
</gene>
<evidence type="ECO:0000256" key="5">
    <source>
        <dbReference type="ARBA" id="ARBA00022692"/>
    </source>
</evidence>
<feature type="transmembrane region" description="Helical" evidence="8">
    <location>
        <begin position="555"/>
        <end position="575"/>
    </location>
</feature>
<evidence type="ECO:0000256" key="7">
    <source>
        <dbReference type="ARBA" id="ARBA00023136"/>
    </source>
</evidence>
<feature type="transmembrane region" description="Helical" evidence="8">
    <location>
        <begin position="602"/>
        <end position="632"/>
    </location>
</feature>
<dbReference type="Gene3D" id="1.10.3470.10">
    <property type="entry name" value="ABC transporter involved in vitamin B12 uptake, BtuC"/>
    <property type="match status" value="2"/>
</dbReference>
<evidence type="ECO:0000256" key="1">
    <source>
        <dbReference type="ARBA" id="ARBA00004651"/>
    </source>
</evidence>
<keyword evidence="5 8" id="KW-0812">Transmembrane</keyword>
<evidence type="ECO:0000256" key="6">
    <source>
        <dbReference type="ARBA" id="ARBA00022989"/>
    </source>
</evidence>
<reference evidence="10" key="1">
    <citation type="submission" date="2016-10" db="EMBL/GenBank/DDBJ databases">
        <authorList>
            <person name="Varghese N."/>
            <person name="Submissions S."/>
        </authorList>
    </citation>
    <scope>NUCLEOTIDE SEQUENCE [LARGE SCALE GENOMIC DNA]</scope>
    <source>
        <strain evidence="10">CGMCC 4.3147</strain>
    </source>
</reference>
<keyword evidence="3" id="KW-0813">Transport</keyword>
<dbReference type="Pfam" id="PF01032">
    <property type="entry name" value="FecCD"/>
    <property type="match status" value="2"/>
</dbReference>
<feature type="transmembrane region" description="Helical" evidence="8">
    <location>
        <begin position="212"/>
        <end position="232"/>
    </location>
</feature>
<feature type="transmembrane region" description="Helical" evidence="8">
    <location>
        <begin position="513"/>
        <end position="535"/>
    </location>
</feature>
<keyword evidence="4" id="KW-1003">Cell membrane</keyword>
<dbReference type="PANTHER" id="PTHR30472:SF37">
    <property type="entry name" value="FE(3+) DICITRATE TRANSPORT SYSTEM PERMEASE PROTEIN FECD-RELATED"/>
    <property type="match status" value="1"/>
</dbReference>
<sequence length="698" mass="70391">MSTLSSPARPEAPARKAPRLVPTAAAFLVTAGALVALAVLHLTQGTSEVDAGDLLALVTGGADAGVWHVLEGARLPRLTGAVLVGVALGASGVLLQSVARNALASPDTLAVNAGAYLAVTAVAAFGITLPFLSGIGVAFAGALATAGLVLALSAGGGESATTRLILAGSATAMAANSLVSLLILLFQEETTGLFAWGSGSLNLAGFESMAQAAPLVLLAIVAAMLVAPRLDLLRLGDDTAASLGVHVRRTRTLAVLCSLLLAACAVAVAGPIGFVGLAAPVIARQIARRVPVLLAHRVLIPFAALCGALVVVGADLAVRAVLGAEKSIEIPVGVTTTLLGAAVMVWLARSVTSAGSEDRPAILHGAANRGRLAFLLILGGLAAASLGALFAGMLSGDTMLLGGDLVNWVAGRTGASYTWIIEQRFPRVLAAILAGAALACAGAVTQGILRNPLAEPGLLGVTAGAGIGAVALITWIPSSGAWAVTGMSAVGGLGAFALVYALAWRGGLDTSRLVLIGIAVWSIGMAAITLIILASDPWNTPKAMTWLSGTTYGRTADRLIPLAAALVVVLPLILAHRKEIDLLALDDDTPRTLGVRLERTRLLLLGAAAVLTAAAVAVVGVIGFVGLVAPHLARGLVGSRHTRVLPVSILLGVLLVSLADTLGRTVIAPAQIPAGLVCSLIGTPYFVWLLWRTRTRTG</sequence>
<comment type="similarity">
    <text evidence="2">Belongs to the binding-protein-dependent transport system permease family. FecCD subfamily.</text>
</comment>
<feature type="transmembrane region" description="Helical" evidence="8">
    <location>
        <begin position="109"/>
        <end position="129"/>
    </location>
</feature>
<evidence type="ECO:0000313" key="10">
    <source>
        <dbReference type="Proteomes" id="UP000198662"/>
    </source>
</evidence>
<feature type="transmembrane region" description="Helical" evidence="8">
    <location>
        <begin position="482"/>
        <end position="501"/>
    </location>
</feature>
<dbReference type="AlphaFoldDB" id="A0A1G9KYX1"/>
<feature type="transmembrane region" description="Helical" evidence="8">
    <location>
        <begin position="164"/>
        <end position="186"/>
    </location>
</feature>
<accession>A0A1G9KYX1</accession>
<evidence type="ECO:0000313" key="9">
    <source>
        <dbReference type="EMBL" id="SDL54657.1"/>
    </source>
</evidence>
<feature type="transmembrane region" description="Helical" evidence="8">
    <location>
        <begin position="457"/>
        <end position="476"/>
    </location>
</feature>
<proteinExistence type="inferred from homology"/>
<dbReference type="InterPro" id="IPR000522">
    <property type="entry name" value="ABC_transptr_permease_BtuC"/>
</dbReference>
<feature type="transmembrane region" description="Helical" evidence="8">
    <location>
        <begin position="298"/>
        <end position="318"/>
    </location>
</feature>
<dbReference type="InterPro" id="IPR037294">
    <property type="entry name" value="ABC_BtuC-like"/>
</dbReference>
<feature type="transmembrane region" description="Helical" evidence="8">
    <location>
        <begin position="135"/>
        <end position="152"/>
    </location>
</feature>
<dbReference type="GO" id="GO:0005886">
    <property type="term" value="C:plasma membrane"/>
    <property type="evidence" value="ECO:0007669"/>
    <property type="project" value="UniProtKB-SubCell"/>
</dbReference>
<feature type="transmembrane region" description="Helical" evidence="8">
    <location>
        <begin position="20"/>
        <end position="40"/>
    </location>
</feature>
<dbReference type="GO" id="GO:0033214">
    <property type="term" value="P:siderophore-iron import into cell"/>
    <property type="evidence" value="ECO:0007669"/>
    <property type="project" value="TreeGrafter"/>
</dbReference>
<dbReference type="SUPFAM" id="SSF81345">
    <property type="entry name" value="ABC transporter involved in vitamin B12 uptake, BtuC"/>
    <property type="match status" value="2"/>
</dbReference>
<dbReference type="GO" id="GO:0022857">
    <property type="term" value="F:transmembrane transporter activity"/>
    <property type="evidence" value="ECO:0007669"/>
    <property type="project" value="InterPro"/>
</dbReference>
<keyword evidence="7 8" id="KW-0472">Membrane</keyword>
<feature type="transmembrane region" description="Helical" evidence="8">
    <location>
        <begin position="78"/>
        <end position="97"/>
    </location>
</feature>
<feature type="transmembrane region" description="Helical" evidence="8">
    <location>
        <begin position="253"/>
        <end position="278"/>
    </location>
</feature>
<keyword evidence="10" id="KW-1185">Reference proteome</keyword>
<comment type="subcellular location">
    <subcellularLocation>
        <location evidence="1">Cell membrane</location>
        <topology evidence="1">Multi-pass membrane protein</topology>
    </subcellularLocation>
</comment>
<evidence type="ECO:0000256" key="2">
    <source>
        <dbReference type="ARBA" id="ARBA00007935"/>
    </source>
</evidence>
<evidence type="ECO:0000256" key="3">
    <source>
        <dbReference type="ARBA" id="ARBA00022448"/>
    </source>
</evidence>
<dbReference type="EMBL" id="FNGF01000006">
    <property type="protein sequence ID" value="SDL54657.1"/>
    <property type="molecule type" value="Genomic_DNA"/>
</dbReference>
<evidence type="ECO:0000256" key="4">
    <source>
        <dbReference type="ARBA" id="ARBA00022475"/>
    </source>
</evidence>
<dbReference type="PANTHER" id="PTHR30472">
    <property type="entry name" value="FERRIC ENTEROBACTIN TRANSPORT SYSTEM PERMEASE PROTEIN"/>
    <property type="match status" value="1"/>
</dbReference>